<feature type="region of interest" description="Disordered" evidence="2">
    <location>
        <begin position="1"/>
        <end position="98"/>
    </location>
</feature>
<protein>
    <recommendedName>
        <fullName evidence="5">S-adenosyl-L-methionine-dependent methyltransferase</fullName>
    </recommendedName>
</protein>
<organism evidence="3 4">
    <name type="scientific">Pyricularia grisea</name>
    <name type="common">Crabgrass-specific blast fungus</name>
    <name type="synonym">Magnaporthe grisea</name>
    <dbReference type="NCBI Taxonomy" id="148305"/>
    <lineage>
        <taxon>Eukaryota</taxon>
        <taxon>Fungi</taxon>
        <taxon>Dikarya</taxon>
        <taxon>Ascomycota</taxon>
        <taxon>Pezizomycotina</taxon>
        <taxon>Sordariomycetes</taxon>
        <taxon>Sordariomycetidae</taxon>
        <taxon>Magnaporthales</taxon>
        <taxon>Pyriculariaceae</taxon>
        <taxon>Pyricularia</taxon>
    </lineage>
</organism>
<keyword evidence="4" id="KW-1185">Reference proteome</keyword>
<name>A0ABQ8NLF1_PYRGI</name>
<evidence type="ECO:0000256" key="1">
    <source>
        <dbReference type="ARBA" id="ARBA00038158"/>
    </source>
</evidence>
<dbReference type="Pfam" id="PF13489">
    <property type="entry name" value="Methyltransf_23"/>
    <property type="match status" value="1"/>
</dbReference>
<proteinExistence type="inferred from homology"/>
<feature type="compositionally biased region" description="Polar residues" evidence="2">
    <location>
        <begin position="57"/>
        <end position="69"/>
    </location>
</feature>
<evidence type="ECO:0008006" key="5">
    <source>
        <dbReference type="Google" id="ProtNLM"/>
    </source>
</evidence>
<dbReference type="PANTHER" id="PTHR43591:SF31">
    <property type="entry name" value="LAEA-LIKE, PUTATIVE (AFU_ORTHOLOGUE AFUA_8G01930)-RELATED"/>
    <property type="match status" value="1"/>
</dbReference>
<sequence length="424" mass="46344">MTSKETTPSEPQPQGKAAGTLGSASNPTTAAAAPSSSDPVPEQTSTSGQVRDVPAPQQETASAPGTTDTAAGPESRAVAAPQPAPESTAPLTAAEDNVDQGDVLEADDVVRDDDSALDVASFGGESASLASSILKYRVENGRTYHAYKAGSYVLPNDDAENERLDLQHFLCFLTLDDQLYISPAGRDGKQIGRVLDAGCGTGCWALDFADEHPESEVIGVDLSPIQPSFVPPNVTFYVDDIEAEWTFSQPFDFIYMRMLSASIADWPKLIDQAYNNLTPGGWIEFLDPIYPMDCDDGTFPKDGALYKWSFLLNEAATKLGSSLDSGLTYKQMLLDRGFSNVRQVTYKWPINDWAADSKHKKIGLYSQENIMQGLQALSLALFTRALHWTAEELEVFLVDVRRDLKNRNVHAYWRIVVTYGQRPE</sequence>
<dbReference type="InterPro" id="IPR029063">
    <property type="entry name" value="SAM-dependent_MTases_sf"/>
</dbReference>
<dbReference type="Proteomes" id="UP001059893">
    <property type="component" value="Unassembled WGS sequence"/>
</dbReference>
<dbReference type="SUPFAM" id="SSF53335">
    <property type="entry name" value="S-adenosyl-L-methionine-dependent methyltransferases"/>
    <property type="match status" value="1"/>
</dbReference>
<comment type="similarity">
    <text evidence="1">Belongs to the methyltransferase superfamily. LaeA methyltransferase family.</text>
</comment>
<dbReference type="PANTHER" id="PTHR43591">
    <property type="entry name" value="METHYLTRANSFERASE"/>
    <property type="match status" value="1"/>
</dbReference>
<comment type="caution">
    <text evidence="3">The sequence shown here is derived from an EMBL/GenBank/DDBJ whole genome shotgun (WGS) entry which is preliminary data.</text>
</comment>
<dbReference type="CDD" id="cd02440">
    <property type="entry name" value="AdoMet_MTases"/>
    <property type="match status" value="1"/>
</dbReference>
<evidence type="ECO:0000256" key="2">
    <source>
        <dbReference type="SAM" id="MobiDB-lite"/>
    </source>
</evidence>
<feature type="compositionally biased region" description="Low complexity" evidence="2">
    <location>
        <begin position="23"/>
        <end position="37"/>
    </location>
</feature>
<accession>A0ABQ8NLF1</accession>
<dbReference type="EMBL" id="JABSND010000092">
    <property type="protein sequence ID" value="KAI6298355.1"/>
    <property type="molecule type" value="Genomic_DNA"/>
</dbReference>
<dbReference type="Gene3D" id="3.40.50.150">
    <property type="entry name" value="Vaccinia Virus protein VP39"/>
    <property type="match status" value="1"/>
</dbReference>
<evidence type="ECO:0000313" key="4">
    <source>
        <dbReference type="Proteomes" id="UP001059893"/>
    </source>
</evidence>
<reference evidence="3" key="1">
    <citation type="submission" date="2021-01" db="EMBL/GenBank/DDBJ databases">
        <title>Deciphering the adaptive evolutionary patterns associated with biogeogrpahic diversity in the finger millet blast pathogen Magnaporthe oryzae in Eastern Africa.</title>
        <authorList>
            <person name="Onyema G."/>
            <person name="Shittu T.A."/>
            <person name="Dodsworth S."/>
            <person name="Devilliers S."/>
            <person name="Muthumeenakshi S."/>
            <person name="Sreenivasaprasad S."/>
        </authorList>
    </citation>
    <scope>NUCLEOTIDE SEQUENCE</scope>
    <source>
        <strain evidence="3">D15/s37</strain>
    </source>
</reference>
<evidence type="ECO:0000313" key="3">
    <source>
        <dbReference type="EMBL" id="KAI6298355.1"/>
    </source>
</evidence>
<gene>
    <name evidence="3" type="ORF">MCOR33_005522</name>
</gene>